<proteinExistence type="predicted"/>
<dbReference type="AlphaFoldDB" id="A0A438E0R6"/>
<evidence type="ECO:0000313" key="2">
    <source>
        <dbReference type="EMBL" id="RVW41296.1"/>
    </source>
</evidence>
<name>A0A438E0R6_VITVI</name>
<gene>
    <name evidence="2" type="ORF">CK203_085161</name>
</gene>
<accession>A0A438E0R6</accession>
<reference evidence="2 3" key="1">
    <citation type="journal article" date="2018" name="PLoS Genet.">
        <title>Population sequencing reveals clonal diversity and ancestral inbreeding in the grapevine cultivar Chardonnay.</title>
        <authorList>
            <person name="Roach M.J."/>
            <person name="Johnson D.L."/>
            <person name="Bohlmann J."/>
            <person name="van Vuuren H.J."/>
            <person name="Jones S.J."/>
            <person name="Pretorius I.S."/>
            <person name="Schmidt S.A."/>
            <person name="Borneman A.R."/>
        </authorList>
    </citation>
    <scope>NUCLEOTIDE SEQUENCE [LARGE SCALE GENOMIC DNA]</scope>
    <source>
        <strain evidence="3">cv. Chardonnay</strain>
        <tissue evidence="2">Leaf</tissue>
    </source>
</reference>
<sequence length="179" mass="20050">MEKGRVLLDFEDLEEARRVVSSGNRTMEGVQVGLDFLESEEWVLDRGGEGKGADEQTKSLGELQWARILVRERGDARPSVLEVEVEEEVYEIALWWECRPVIRRSSRQADGRCRSEVGGEESSHAERRVTKGWVSVRLEDLHPSGDGTGGQRAVGVGLYPMKAEAPIFPSWTQFGAVHL</sequence>
<evidence type="ECO:0000256" key="1">
    <source>
        <dbReference type="SAM" id="MobiDB-lite"/>
    </source>
</evidence>
<evidence type="ECO:0000313" key="3">
    <source>
        <dbReference type="Proteomes" id="UP000288805"/>
    </source>
</evidence>
<feature type="region of interest" description="Disordered" evidence="1">
    <location>
        <begin position="109"/>
        <end position="128"/>
    </location>
</feature>
<protein>
    <recommendedName>
        <fullName evidence="4">DUF4283 domain-containing protein</fullName>
    </recommendedName>
</protein>
<dbReference type="EMBL" id="QGNW01001442">
    <property type="protein sequence ID" value="RVW41296.1"/>
    <property type="molecule type" value="Genomic_DNA"/>
</dbReference>
<evidence type="ECO:0008006" key="4">
    <source>
        <dbReference type="Google" id="ProtNLM"/>
    </source>
</evidence>
<comment type="caution">
    <text evidence="2">The sequence shown here is derived from an EMBL/GenBank/DDBJ whole genome shotgun (WGS) entry which is preliminary data.</text>
</comment>
<dbReference type="Proteomes" id="UP000288805">
    <property type="component" value="Unassembled WGS sequence"/>
</dbReference>
<organism evidence="2 3">
    <name type="scientific">Vitis vinifera</name>
    <name type="common">Grape</name>
    <dbReference type="NCBI Taxonomy" id="29760"/>
    <lineage>
        <taxon>Eukaryota</taxon>
        <taxon>Viridiplantae</taxon>
        <taxon>Streptophyta</taxon>
        <taxon>Embryophyta</taxon>
        <taxon>Tracheophyta</taxon>
        <taxon>Spermatophyta</taxon>
        <taxon>Magnoliopsida</taxon>
        <taxon>eudicotyledons</taxon>
        <taxon>Gunneridae</taxon>
        <taxon>Pentapetalae</taxon>
        <taxon>rosids</taxon>
        <taxon>Vitales</taxon>
        <taxon>Vitaceae</taxon>
        <taxon>Viteae</taxon>
        <taxon>Vitis</taxon>
    </lineage>
</organism>